<evidence type="ECO:0000313" key="1">
    <source>
        <dbReference type="EMBL" id="JAE33766.1"/>
    </source>
</evidence>
<reference evidence="1" key="2">
    <citation type="journal article" date="2015" name="Data Brief">
        <title>Shoot transcriptome of the giant reed, Arundo donax.</title>
        <authorList>
            <person name="Barrero R.A."/>
            <person name="Guerrero F.D."/>
            <person name="Moolhuijzen P."/>
            <person name="Goolsby J.A."/>
            <person name="Tidwell J."/>
            <person name="Bellgard S.E."/>
            <person name="Bellgard M.I."/>
        </authorList>
    </citation>
    <scope>NUCLEOTIDE SEQUENCE</scope>
    <source>
        <tissue evidence="1">Shoot tissue taken approximately 20 cm above the soil surface</tissue>
    </source>
</reference>
<proteinExistence type="predicted"/>
<reference evidence="1" key="1">
    <citation type="submission" date="2014-09" db="EMBL/GenBank/DDBJ databases">
        <authorList>
            <person name="Magalhaes I.L.F."/>
            <person name="Oliveira U."/>
            <person name="Santos F.R."/>
            <person name="Vidigal T.H.D.A."/>
            <person name="Brescovit A.D."/>
            <person name="Santos A.J."/>
        </authorList>
    </citation>
    <scope>NUCLEOTIDE SEQUENCE</scope>
    <source>
        <tissue evidence="1">Shoot tissue taken approximately 20 cm above the soil surface</tissue>
    </source>
</reference>
<dbReference type="EMBL" id="GBRH01164130">
    <property type="protein sequence ID" value="JAE33766.1"/>
    <property type="molecule type" value="Transcribed_RNA"/>
</dbReference>
<name>A0A0A9HFX0_ARUDO</name>
<organism evidence="1">
    <name type="scientific">Arundo donax</name>
    <name type="common">Giant reed</name>
    <name type="synonym">Donax arundinaceus</name>
    <dbReference type="NCBI Taxonomy" id="35708"/>
    <lineage>
        <taxon>Eukaryota</taxon>
        <taxon>Viridiplantae</taxon>
        <taxon>Streptophyta</taxon>
        <taxon>Embryophyta</taxon>
        <taxon>Tracheophyta</taxon>
        <taxon>Spermatophyta</taxon>
        <taxon>Magnoliopsida</taxon>
        <taxon>Liliopsida</taxon>
        <taxon>Poales</taxon>
        <taxon>Poaceae</taxon>
        <taxon>PACMAD clade</taxon>
        <taxon>Arundinoideae</taxon>
        <taxon>Arundineae</taxon>
        <taxon>Arundo</taxon>
    </lineage>
</organism>
<sequence>MSILLRKRRSLTQAGICPLMLREARSRATTRASCPVLHDTPCQSQNISDSFLHESRAPAGSERFDLRHRRACRSASEELWTLDVDVDMEQVHEVTWQMSIATSSSKDLPLPPTMPIMLGCK</sequence>
<accession>A0A0A9HFX0</accession>
<protein>
    <submittedName>
        <fullName evidence="1">Uncharacterized protein</fullName>
    </submittedName>
</protein>
<dbReference type="AlphaFoldDB" id="A0A0A9HFX0"/>